<reference evidence="2 3" key="1">
    <citation type="submission" date="2018-02" db="EMBL/GenBank/DDBJ databases">
        <title>Genome sequence of the basidiomycete white-rot fungus Phlebia centrifuga.</title>
        <authorList>
            <person name="Granchi Z."/>
            <person name="Peng M."/>
            <person name="de Vries R.P."/>
            <person name="Hilden K."/>
            <person name="Makela M.R."/>
            <person name="Grigoriev I."/>
            <person name="Riley R."/>
        </authorList>
    </citation>
    <scope>NUCLEOTIDE SEQUENCE [LARGE SCALE GENOMIC DNA]</scope>
    <source>
        <strain evidence="2 3">FBCC195</strain>
    </source>
</reference>
<name>A0A2R6P2H4_9APHY</name>
<accession>A0A2R6P2H4</accession>
<dbReference type="SUPFAM" id="SSF81383">
    <property type="entry name" value="F-box domain"/>
    <property type="match status" value="1"/>
</dbReference>
<dbReference type="AlphaFoldDB" id="A0A2R6P2H4"/>
<evidence type="ECO:0008006" key="4">
    <source>
        <dbReference type="Google" id="ProtNLM"/>
    </source>
</evidence>
<dbReference type="STRING" id="98765.A0A2R6P2H4"/>
<keyword evidence="3" id="KW-1185">Reference proteome</keyword>
<protein>
    <recommendedName>
        <fullName evidence="4">F-box domain-containing protein</fullName>
    </recommendedName>
</protein>
<sequence length="480" mass="54681">MQASSRHHPTIFSIPTEVIEDVLVVLAEAKKPTSIAFLAQTCRYLRQIIYQPLDKYLWRRIFLSTFDDPRIYDGVYLLRNTEVFDWENEFRSRIWTASHIGSCIQALSKETSAYRLRSKQISIPASLPASPECDSFKRNLQSLLAVIDTSLPITHNLNISANEDDPSTSNQINPPFPPLIDTDRASPPVPAASGQEYSSKNIAWLQSVISKGLPREFYPRFDNNVGDPYWIEPIDGLLVHKLMAHIGFDSISVNGPTSVSPKRLRTRSNRCELVSEDGDWFEMSSEERFKRARFLARMKVFNVGYLSRRRTWGPFLPALDGTYTDDDDESDPDDADFIPESENTSNSGDEEEQDNLAHGPIPPPEDLYADWIHLAAIRMDVQACLQEHHQWEDIRESLTSLDGLRPGRWFPSRKHDNEQTSGSTYNIDWAGVEGVWRAPPYKAHPIGMNGPRKVFNLEALDQQLASSVFGLVQTMRRMIR</sequence>
<proteinExistence type="predicted"/>
<feature type="region of interest" description="Disordered" evidence="1">
    <location>
        <begin position="323"/>
        <end position="362"/>
    </location>
</feature>
<evidence type="ECO:0000313" key="3">
    <source>
        <dbReference type="Proteomes" id="UP000186601"/>
    </source>
</evidence>
<organism evidence="2 3">
    <name type="scientific">Hermanssonia centrifuga</name>
    <dbReference type="NCBI Taxonomy" id="98765"/>
    <lineage>
        <taxon>Eukaryota</taxon>
        <taxon>Fungi</taxon>
        <taxon>Dikarya</taxon>
        <taxon>Basidiomycota</taxon>
        <taxon>Agaricomycotina</taxon>
        <taxon>Agaricomycetes</taxon>
        <taxon>Polyporales</taxon>
        <taxon>Meruliaceae</taxon>
        <taxon>Hermanssonia</taxon>
    </lineage>
</organism>
<dbReference type="Proteomes" id="UP000186601">
    <property type="component" value="Unassembled WGS sequence"/>
</dbReference>
<dbReference type="EMBL" id="MLYV02000533">
    <property type="protein sequence ID" value="PSR84472.1"/>
    <property type="molecule type" value="Genomic_DNA"/>
</dbReference>
<evidence type="ECO:0000313" key="2">
    <source>
        <dbReference type="EMBL" id="PSR84472.1"/>
    </source>
</evidence>
<dbReference type="OrthoDB" id="3226064at2759"/>
<gene>
    <name evidence="2" type="ORF">PHLCEN_2v5430</name>
</gene>
<dbReference type="InterPro" id="IPR036047">
    <property type="entry name" value="F-box-like_dom_sf"/>
</dbReference>
<evidence type="ECO:0000256" key="1">
    <source>
        <dbReference type="SAM" id="MobiDB-lite"/>
    </source>
</evidence>
<comment type="caution">
    <text evidence="2">The sequence shown here is derived from an EMBL/GenBank/DDBJ whole genome shotgun (WGS) entry which is preliminary data.</text>
</comment>
<feature type="compositionally biased region" description="Acidic residues" evidence="1">
    <location>
        <begin position="323"/>
        <end position="339"/>
    </location>
</feature>